<dbReference type="InterPro" id="IPR027806">
    <property type="entry name" value="HARBI1_dom"/>
</dbReference>
<name>A0AAE1LM01_9NEOP</name>
<evidence type="ECO:0000256" key="2">
    <source>
        <dbReference type="ARBA" id="ARBA00004123"/>
    </source>
</evidence>
<keyword evidence="6" id="KW-0378">Hydrolase</keyword>
<evidence type="ECO:0000256" key="4">
    <source>
        <dbReference type="ARBA" id="ARBA00022722"/>
    </source>
</evidence>
<feature type="non-terminal residue" evidence="9">
    <location>
        <position position="1"/>
    </location>
</feature>
<protein>
    <submittedName>
        <fullName evidence="9">Nuclease</fullName>
    </submittedName>
</protein>
<sequence length="129" mass="14652">ICDCNLKILNIVANHPGCCTDKFIFKNSGALRQMQRAFNEEPCWLLGEGDSGYKFEPWCITPILDAAPGYNEELFTKDHCKSRNSVERCIGVLKGRFRCLLKDRVLHYSPKRAGLIIKACCVLHNMCID</sequence>
<evidence type="ECO:0000313" key="9">
    <source>
        <dbReference type="EMBL" id="KAK3925206.1"/>
    </source>
</evidence>
<dbReference type="AlphaFoldDB" id="A0AAE1LM01"/>
<evidence type="ECO:0000313" key="10">
    <source>
        <dbReference type="Proteomes" id="UP001219518"/>
    </source>
</evidence>
<reference evidence="9" key="1">
    <citation type="submission" date="2021-07" db="EMBL/GenBank/DDBJ databases">
        <authorList>
            <person name="Catto M.A."/>
            <person name="Jacobson A."/>
            <person name="Kennedy G."/>
            <person name="Labadie P."/>
            <person name="Hunt B.G."/>
            <person name="Srinivasan R."/>
        </authorList>
    </citation>
    <scope>NUCLEOTIDE SEQUENCE</scope>
    <source>
        <strain evidence="9">PL_HMW_Pooled</strain>
        <tissue evidence="9">Head</tissue>
    </source>
</reference>
<keyword evidence="4" id="KW-0540">Nuclease</keyword>
<reference evidence="9" key="2">
    <citation type="journal article" date="2023" name="BMC Genomics">
        <title>Pest status, molecular evolution, and epigenetic factors derived from the genome assembly of Frankliniella fusca, a thysanopteran phytovirus vector.</title>
        <authorList>
            <person name="Catto M.A."/>
            <person name="Labadie P.E."/>
            <person name="Jacobson A.L."/>
            <person name="Kennedy G.G."/>
            <person name="Srinivasan R."/>
            <person name="Hunt B.G."/>
        </authorList>
    </citation>
    <scope>NUCLEOTIDE SEQUENCE</scope>
    <source>
        <strain evidence="9">PL_HMW_Pooled</strain>
    </source>
</reference>
<dbReference type="PANTHER" id="PTHR22930:SF267">
    <property type="entry name" value="NUCLEASE HARBI1-RELATED"/>
    <property type="match status" value="1"/>
</dbReference>
<feature type="non-terminal residue" evidence="9">
    <location>
        <position position="129"/>
    </location>
</feature>
<dbReference type="GO" id="GO:0005634">
    <property type="term" value="C:nucleus"/>
    <property type="evidence" value="ECO:0007669"/>
    <property type="project" value="UniProtKB-SubCell"/>
</dbReference>
<dbReference type="GO" id="GO:0046872">
    <property type="term" value="F:metal ion binding"/>
    <property type="evidence" value="ECO:0007669"/>
    <property type="project" value="UniProtKB-KW"/>
</dbReference>
<dbReference type="InterPro" id="IPR045249">
    <property type="entry name" value="HARBI1-like"/>
</dbReference>
<comment type="subcellular location">
    <subcellularLocation>
        <location evidence="2">Nucleus</location>
    </subcellularLocation>
</comment>
<comment type="similarity">
    <text evidence="3">Belongs to the HARBI1 family.</text>
</comment>
<dbReference type="GO" id="GO:0004518">
    <property type="term" value="F:nuclease activity"/>
    <property type="evidence" value="ECO:0007669"/>
    <property type="project" value="UniProtKB-KW"/>
</dbReference>
<proteinExistence type="inferred from homology"/>
<evidence type="ECO:0000256" key="1">
    <source>
        <dbReference type="ARBA" id="ARBA00001968"/>
    </source>
</evidence>
<keyword evidence="10" id="KW-1185">Reference proteome</keyword>
<comment type="caution">
    <text evidence="9">The sequence shown here is derived from an EMBL/GenBank/DDBJ whole genome shotgun (WGS) entry which is preliminary data.</text>
</comment>
<dbReference type="PANTHER" id="PTHR22930">
    <property type="match status" value="1"/>
</dbReference>
<dbReference type="GO" id="GO:0016787">
    <property type="term" value="F:hydrolase activity"/>
    <property type="evidence" value="ECO:0007669"/>
    <property type="project" value="UniProtKB-KW"/>
</dbReference>
<dbReference type="EMBL" id="JAHWGI010001223">
    <property type="protein sequence ID" value="KAK3925206.1"/>
    <property type="molecule type" value="Genomic_DNA"/>
</dbReference>
<comment type="cofactor">
    <cofactor evidence="1">
        <name>a divalent metal cation</name>
        <dbReference type="ChEBI" id="CHEBI:60240"/>
    </cofactor>
</comment>
<evidence type="ECO:0000259" key="8">
    <source>
        <dbReference type="Pfam" id="PF13359"/>
    </source>
</evidence>
<keyword evidence="5" id="KW-0479">Metal-binding</keyword>
<gene>
    <name evidence="9" type="ORF">KUF71_002592</name>
</gene>
<evidence type="ECO:0000256" key="5">
    <source>
        <dbReference type="ARBA" id="ARBA00022723"/>
    </source>
</evidence>
<dbReference type="Proteomes" id="UP001219518">
    <property type="component" value="Unassembled WGS sequence"/>
</dbReference>
<evidence type="ECO:0000256" key="3">
    <source>
        <dbReference type="ARBA" id="ARBA00006958"/>
    </source>
</evidence>
<evidence type="ECO:0000256" key="6">
    <source>
        <dbReference type="ARBA" id="ARBA00022801"/>
    </source>
</evidence>
<evidence type="ECO:0000256" key="7">
    <source>
        <dbReference type="ARBA" id="ARBA00023242"/>
    </source>
</evidence>
<organism evidence="9 10">
    <name type="scientific">Frankliniella fusca</name>
    <dbReference type="NCBI Taxonomy" id="407009"/>
    <lineage>
        <taxon>Eukaryota</taxon>
        <taxon>Metazoa</taxon>
        <taxon>Ecdysozoa</taxon>
        <taxon>Arthropoda</taxon>
        <taxon>Hexapoda</taxon>
        <taxon>Insecta</taxon>
        <taxon>Pterygota</taxon>
        <taxon>Neoptera</taxon>
        <taxon>Paraneoptera</taxon>
        <taxon>Thysanoptera</taxon>
        <taxon>Terebrantia</taxon>
        <taxon>Thripoidea</taxon>
        <taxon>Thripidae</taxon>
        <taxon>Frankliniella</taxon>
    </lineage>
</organism>
<keyword evidence="7" id="KW-0539">Nucleus</keyword>
<accession>A0AAE1LM01</accession>
<feature type="domain" description="DDE Tnp4" evidence="8">
    <location>
        <begin position="1"/>
        <end position="125"/>
    </location>
</feature>
<dbReference type="Pfam" id="PF13359">
    <property type="entry name" value="DDE_Tnp_4"/>
    <property type="match status" value="1"/>
</dbReference>